<dbReference type="STRING" id="492660.SAMN05192566_2091"/>
<sequence>MYNYLNTVALKPRLWIATVLLFVLSVAFVAQFFDKVSYFDNAAPVRFIKVSESSSEDAESPSSASPEPIALPVSYAIVCAITFALVVLPRRHLTALRPVLIYHLPSRAPPPSLPV</sequence>
<protein>
    <submittedName>
        <fullName evidence="2">Uncharacterized protein</fullName>
    </submittedName>
</protein>
<keyword evidence="1" id="KW-0812">Transmembrane</keyword>
<dbReference type="Proteomes" id="UP000198629">
    <property type="component" value="Unassembled WGS sequence"/>
</dbReference>
<dbReference type="AlphaFoldDB" id="A0A1G9E0A1"/>
<dbReference type="EMBL" id="FNFX01000004">
    <property type="protein sequence ID" value="SDK69534.1"/>
    <property type="molecule type" value="Genomic_DNA"/>
</dbReference>
<organism evidence="2 3">
    <name type="scientific">Methylophilus rhizosphaerae</name>
    <dbReference type="NCBI Taxonomy" id="492660"/>
    <lineage>
        <taxon>Bacteria</taxon>
        <taxon>Pseudomonadati</taxon>
        <taxon>Pseudomonadota</taxon>
        <taxon>Betaproteobacteria</taxon>
        <taxon>Nitrosomonadales</taxon>
        <taxon>Methylophilaceae</taxon>
        <taxon>Methylophilus</taxon>
    </lineage>
</organism>
<evidence type="ECO:0000256" key="1">
    <source>
        <dbReference type="SAM" id="Phobius"/>
    </source>
</evidence>
<evidence type="ECO:0000313" key="3">
    <source>
        <dbReference type="Proteomes" id="UP000198629"/>
    </source>
</evidence>
<keyword evidence="3" id="KW-1185">Reference proteome</keyword>
<feature type="transmembrane region" description="Helical" evidence="1">
    <location>
        <begin position="69"/>
        <end position="88"/>
    </location>
</feature>
<proteinExistence type="predicted"/>
<keyword evidence="1" id="KW-1133">Transmembrane helix</keyword>
<gene>
    <name evidence="2" type="ORF">SAMN05192566_2091</name>
</gene>
<feature type="transmembrane region" description="Helical" evidence="1">
    <location>
        <begin position="12"/>
        <end position="33"/>
    </location>
</feature>
<evidence type="ECO:0000313" key="2">
    <source>
        <dbReference type="EMBL" id="SDK69534.1"/>
    </source>
</evidence>
<reference evidence="3" key="1">
    <citation type="submission" date="2016-10" db="EMBL/GenBank/DDBJ databases">
        <authorList>
            <person name="Varghese N."/>
            <person name="Submissions S."/>
        </authorList>
    </citation>
    <scope>NUCLEOTIDE SEQUENCE [LARGE SCALE GENOMIC DNA]</scope>
    <source>
        <strain evidence="3">CBMB127</strain>
    </source>
</reference>
<accession>A0A1G9E0A1</accession>
<name>A0A1G9E0A1_9PROT</name>
<keyword evidence="1" id="KW-0472">Membrane</keyword>